<accession>A0A914HUB2</accession>
<feature type="compositionally biased region" description="Polar residues" evidence="1">
    <location>
        <begin position="200"/>
        <end position="211"/>
    </location>
</feature>
<reference evidence="3" key="1">
    <citation type="submission" date="2022-11" db="UniProtKB">
        <authorList>
            <consortium name="WormBaseParasite"/>
        </authorList>
    </citation>
    <scope>IDENTIFICATION</scope>
</reference>
<feature type="compositionally biased region" description="Basic and acidic residues" evidence="1">
    <location>
        <begin position="171"/>
        <end position="180"/>
    </location>
</feature>
<dbReference type="WBParaSite" id="Gr19_v10_g4059.t1">
    <property type="protein sequence ID" value="Gr19_v10_g4059.t1"/>
    <property type="gene ID" value="Gr19_v10_g4059"/>
</dbReference>
<evidence type="ECO:0000313" key="2">
    <source>
        <dbReference type="Proteomes" id="UP000887572"/>
    </source>
</evidence>
<protein>
    <submittedName>
        <fullName evidence="3">Uncharacterized protein</fullName>
    </submittedName>
</protein>
<dbReference type="AlphaFoldDB" id="A0A914HUB2"/>
<feature type="compositionally biased region" description="Basic and acidic residues" evidence="1">
    <location>
        <begin position="150"/>
        <end position="163"/>
    </location>
</feature>
<name>A0A914HUB2_GLORO</name>
<feature type="region of interest" description="Disordered" evidence="1">
    <location>
        <begin position="150"/>
        <end position="211"/>
    </location>
</feature>
<dbReference type="Proteomes" id="UP000887572">
    <property type="component" value="Unplaced"/>
</dbReference>
<evidence type="ECO:0000313" key="3">
    <source>
        <dbReference type="WBParaSite" id="Gr19_v10_g4059.t1"/>
    </source>
</evidence>
<proteinExistence type="predicted"/>
<keyword evidence="2" id="KW-1185">Reference proteome</keyword>
<evidence type="ECO:0000256" key="1">
    <source>
        <dbReference type="SAM" id="MobiDB-lite"/>
    </source>
</evidence>
<sequence length="211" mass="23450">MQAFVLAIFSILTYHNHFDPMIRRELSRRNPIVHAQVMATEQSLPAASFGVAFFLLNTLLDRSFLWAIVKTFGGENNENDGNGGGPEEMLRTALWSEYQTLALPLASILFVGVLALQNGIHNNQCASAEKELYEQMGNENCVIVNKKAGDGEKEAREVHEHGTTTESEEPTAGRRTEPRALRRTQRMAGEGGDSMDFTVRMSNSRNPNPNV</sequence>
<organism evidence="2 3">
    <name type="scientific">Globodera rostochiensis</name>
    <name type="common">Golden nematode worm</name>
    <name type="synonym">Heterodera rostochiensis</name>
    <dbReference type="NCBI Taxonomy" id="31243"/>
    <lineage>
        <taxon>Eukaryota</taxon>
        <taxon>Metazoa</taxon>
        <taxon>Ecdysozoa</taxon>
        <taxon>Nematoda</taxon>
        <taxon>Chromadorea</taxon>
        <taxon>Rhabditida</taxon>
        <taxon>Tylenchina</taxon>
        <taxon>Tylenchomorpha</taxon>
        <taxon>Tylenchoidea</taxon>
        <taxon>Heteroderidae</taxon>
        <taxon>Heteroderinae</taxon>
        <taxon>Globodera</taxon>
    </lineage>
</organism>